<dbReference type="GO" id="GO:0008973">
    <property type="term" value="F:phosphopentomutase activity"/>
    <property type="evidence" value="ECO:0007669"/>
    <property type="project" value="TreeGrafter"/>
</dbReference>
<proteinExistence type="predicted"/>
<feature type="domain" description="Alpha-D-phosphohexomutase alpha/beta/alpha" evidence="4">
    <location>
        <begin position="47"/>
        <end position="153"/>
    </location>
</feature>
<dbReference type="AlphaFoldDB" id="A0AAD9KG30"/>
<name>A0AAD9KG30_RIDPI</name>
<dbReference type="InterPro" id="IPR036900">
    <property type="entry name" value="A-D-PHexomutase_C_sf"/>
</dbReference>
<keyword evidence="2" id="KW-0460">Magnesium</keyword>
<dbReference type="Proteomes" id="UP001209878">
    <property type="component" value="Unassembled WGS sequence"/>
</dbReference>
<dbReference type="SUPFAM" id="SSF55957">
    <property type="entry name" value="Phosphoglucomutase, C-terminal domain"/>
    <property type="match status" value="1"/>
</dbReference>
<accession>A0AAD9KG30</accession>
<evidence type="ECO:0000256" key="3">
    <source>
        <dbReference type="ARBA" id="ARBA00023235"/>
    </source>
</evidence>
<protein>
    <recommendedName>
        <fullName evidence="4">Alpha-D-phosphohexomutase alpha/beta/alpha domain-containing protein</fullName>
    </recommendedName>
</protein>
<keyword evidence="6" id="KW-1185">Reference proteome</keyword>
<dbReference type="Gene3D" id="3.30.310.50">
    <property type="entry name" value="Alpha-D-phosphohexomutase, C-terminal domain"/>
    <property type="match status" value="1"/>
</dbReference>
<keyword evidence="1" id="KW-0479">Metal-binding</keyword>
<evidence type="ECO:0000313" key="6">
    <source>
        <dbReference type="Proteomes" id="UP001209878"/>
    </source>
</evidence>
<dbReference type="PANTHER" id="PTHR45745:SF1">
    <property type="entry name" value="PHOSPHOGLUCOMUTASE 2B-RELATED"/>
    <property type="match status" value="1"/>
</dbReference>
<dbReference type="GO" id="GO:0005975">
    <property type="term" value="P:carbohydrate metabolic process"/>
    <property type="evidence" value="ECO:0007669"/>
    <property type="project" value="InterPro"/>
</dbReference>
<gene>
    <name evidence="5" type="ORF">NP493_1150g00010</name>
</gene>
<sequence length="294" mass="32842">MEWWRVVGLCTDGRCFCSGQWQVFTGNDVGALIGWWLWTSLKKEAEPRCAADVYCIASAVSSTILKSLAAKEGFTFVETLTGFKWMGNKATELMAQGKTVLFAFEEAIGFMCGTTVLDKDGVSAAMVMAEMTVWLDNQGMSLRQKLDDIYSTYGYHVSNNSYYICNDPLLIEKIFNRLRNYEGTGKYPASCGPYKIKFVRDLTTGFDNSQPNHCAILPVSKSSQMITFTFTNGCILTLRGSGTEPKLKYYAELSTPPSQELDREAVAAELDKLVDNMVTHFLEPEKNKLFARAP</sequence>
<dbReference type="PANTHER" id="PTHR45745">
    <property type="entry name" value="PHOSPHOMANNOMUTASE 45A"/>
    <property type="match status" value="1"/>
</dbReference>
<dbReference type="Gene3D" id="3.40.120.10">
    <property type="entry name" value="Alpha-D-Glucose-1,6-Bisphosphate, subunit A, domain 3"/>
    <property type="match status" value="1"/>
</dbReference>
<dbReference type="InterPro" id="IPR005846">
    <property type="entry name" value="A-D-PHexomutase_a/b/a-III"/>
</dbReference>
<dbReference type="FunFam" id="3.40.120.10:FF:000017">
    <property type="entry name" value="glucose 1,6-bisphosphate synthase"/>
    <property type="match status" value="1"/>
</dbReference>
<evidence type="ECO:0000256" key="2">
    <source>
        <dbReference type="ARBA" id="ARBA00022842"/>
    </source>
</evidence>
<dbReference type="GO" id="GO:0046872">
    <property type="term" value="F:metal ion binding"/>
    <property type="evidence" value="ECO:0007669"/>
    <property type="project" value="UniProtKB-KW"/>
</dbReference>
<dbReference type="GO" id="GO:0006166">
    <property type="term" value="P:purine ribonucleoside salvage"/>
    <property type="evidence" value="ECO:0007669"/>
    <property type="project" value="TreeGrafter"/>
</dbReference>
<keyword evidence="3" id="KW-0413">Isomerase</keyword>
<dbReference type="SUPFAM" id="SSF53738">
    <property type="entry name" value="Phosphoglucomutase, first 3 domains"/>
    <property type="match status" value="1"/>
</dbReference>
<comment type="caution">
    <text evidence="5">The sequence shown here is derived from an EMBL/GenBank/DDBJ whole genome shotgun (WGS) entry which is preliminary data.</text>
</comment>
<evidence type="ECO:0000259" key="4">
    <source>
        <dbReference type="Pfam" id="PF02880"/>
    </source>
</evidence>
<dbReference type="Pfam" id="PF02880">
    <property type="entry name" value="PGM_PMM_III"/>
    <property type="match status" value="1"/>
</dbReference>
<evidence type="ECO:0000256" key="1">
    <source>
        <dbReference type="ARBA" id="ARBA00022723"/>
    </source>
</evidence>
<dbReference type="GO" id="GO:0005634">
    <property type="term" value="C:nucleus"/>
    <property type="evidence" value="ECO:0007669"/>
    <property type="project" value="TreeGrafter"/>
</dbReference>
<reference evidence="5" key="1">
    <citation type="journal article" date="2023" name="Mol. Biol. Evol.">
        <title>Third-Generation Sequencing Reveals the Adaptive Role of the Epigenome in Three Deep-Sea Polychaetes.</title>
        <authorList>
            <person name="Perez M."/>
            <person name="Aroh O."/>
            <person name="Sun Y."/>
            <person name="Lan Y."/>
            <person name="Juniper S.K."/>
            <person name="Young C.R."/>
            <person name="Angers B."/>
            <person name="Qian P.Y."/>
        </authorList>
    </citation>
    <scope>NUCLEOTIDE SEQUENCE</scope>
    <source>
        <strain evidence="5">R07B-5</strain>
    </source>
</reference>
<evidence type="ECO:0000313" key="5">
    <source>
        <dbReference type="EMBL" id="KAK2170492.1"/>
    </source>
</evidence>
<dbReference type="EMBL" id="JAODUO010001149">
    <property type="protein sequence ID" value="KAK2170492.1"/>
    <property type="molecule type" value="Genomic_DNA"/>
</dbReference>
<dbReference type="InterPro" id="IPR016055">
    <property type="entry name" value="A-D-PHexomutase_a/b/a-I/II/III"/>
</dbReference>
<organism evidence="5 6">
    <name type="scientific">Ridgeia piscesae</name>
    <name type="common">Tubeworm</name>
    <dbReference type="NCBI Taxonomy" id="27915"/>
    <lineage>
        <taxon>Eukaryota</taxon>
        <taxon>Metazoa</taxon>
        <taxon>Spiralia</taxon>
        <taxon>Lophotrochozoa</taxon>
        <taxon>Annelida</taxon>
        <taxon>Polychaeta</taxon>
        <taxon>Sedentaria</taxon>
        <taxon>Canalipalpata</taxon>
        <taxon>Sabellida</taxon>
        <taxon>Siboglinidae</taxon>
        <taxon>Ridgeia</taxon>
    </lineage>
</organism>